<keyword evidence="1" id="KW-0547">Nucleotide-binding</keyword>
<keyword evidence="1" id="KW-0378">Hydrolase</keyword>
<dbReference type="GO" id="GO:0004386">
    <property type="term" value="F:helicase activity"/>
    <property type="evidence" value="ECO:0007669"/>
    <property type="project" value="UniProtKB-KW"/>
</dbReference>
<evidence type="ECO:0000313" key="1">
    <source>
        <dbReference type="EMBL" id="QIB28114.1"/>
    </source>
</evidence>
<dbReference type="Proteomes" id="UP000464452">
    <property type="component" value="Chromosome"/>
</dbReference>
<dbReference type="SUPFAM" id="SSF52540">
    <property type="entry name" value="P-loop containing nucleoside triphosphate hydrolases"/>
    <property type="match status" value="1"/>
</dbReference>
<dbReference type="EMBL" id="CP048617">
    <property type="protein sequence ID" value="QIB28114.1"/>
    <property type="molecule type" value="Genomic_DNA"/>
</dbReference>
<organism evidence="1 2">
    <name type="scientific">Caloranaerobacter azorensis</name>
    <dbReference type="NCBI Taxonomy" id="116090"/>
    <lineage>
        <taxon>Bacteria</taxon>
        <taxon>Bacillati</taxon>
        <taxon>Bacillota</taxon>
        <taxon>Tissierellia</taxon>
        <taxon>Tissierellales</taxon>
        <taxon>Thermohalobacteraceae</taxon>
        <taxon>Caloranaerobacter</taxon>
    </lineage>
</organism>
<name>A0A6P1YG47_9FIRM</name>
<dbReference type="AlphaFoldDB" id="A0A6P1YG47"/>
<proteinExistence type="predicted"/>
<protein>
    <submittedName>
        <fullName evidence="1">DEAD/DEAH box helicase family protein</fullName>
    </submittedName>
</protein>
<gene>
    <name evidence="1" type="ORF">G3A45_01445</name>
</gene>
<keyword evidence="1" id="KW-0347">Helicase</keyword>
<dbReference type="Gene3D" id="3.40.50.300">
    <property type="entry name" value="P-loop containing nucleotide triphosphate hydrolases"/>
    <property type="match status" value="1"/>
</dbReference>
<dbReference type="KEGG" id="cazo:G3A45_01445"/>
<dbReference type="Gene3D" id="3.30.420.240">
    <property type="match status" value="1"/>
</dbReference>
<accession>A0A6P1YG47</accession>
<keyword evidence="1" id="KW-0067">ATP-binding</keyword>
<sequence length="466" mass="53598">MNDLKRKKVFKKRIPVYRENPVLFCKEVLKFEPDDWQEQVLRDLPHHSKFSIRSGQGVGKTGLEACVLLWFLACFPFPRVVATAPTRQQLHDVLWAEIAKWMSNSPLLNRILRWTKTRIYMVGYEKRWFAVARTATKPENMQGFHEDNMLFIIDEASGVADPIIEAILGTLSGVNNKLLMCGNPTKTTGIFYDSHHEDRAIYKTYKVSSADSKRTNKENIEALIRKYGKDSNVVRVRVYGEFPKAEDDVFIPLSYIENSIMTEYDHKKEVEQIHIACDVARYGNDKTVIGYKINEKVEFHRKIRGQDTMRTASEIVILGEMLRDKYKFKGKIPIKVDDGGVGGGVVDRLKQIKNSNPNKYGWMEVFPVKFGVRIKHKYYYDSTTYMMSIVKKLLENIDEDGKPKPVELILPNDSDLVGQLSVRKYQVTENSKIKVESKDDMKKRGLASPDEADCVLLLCLPVSIKK</sequence>
<dbReference type="InterPro" id="IPR027417">
    <property type="entry name" value="P-loop_NTPase"/>
</dbReference>
<evidence type="ECO:0000313" key="2">
    <source>
        <dbReference type="Proteomes" id="UP000464452"/>
    </source>
</evidence>
<reference evidence="1 2" key="1">
    <citation type="submission" date="2020-02" db="EMBL/GenBank/DDBJ databases">
        <title>Thermophilic hydrogen producing bacteria, Caloranaerobacter azorensis.</title>
        <authorList>
            <person name="Baek K."/>
        </authorList>
    </citation>
    <scope>NUCLEOTIDE SEQUENCE [LARGE SCALE GENOMIC DNA]</scope>
    <source>
        <strain evidence="1 2">T3-1</strain>
    </source>
</reference>